<protein>
    <submittedName>
        <fullName evidence="2">Competence damage-inducible protein A</fullName>
    </submittedName>
</protein>
<dbReference type="SUPFAM" id="SSF142433">
    <property type="entry name" value="CinA-like"/>
    <property type="match status" value="1"/>
</dbReference>
<proteinExistence type="predicted"/>
<evidence type="ECO:0000313" key="3">
    <source>
        <dbReference type="Proteomes" id="UP000051181"/>
    </source>
</evidence>
<dbReference type="Gene3D" id="3.90.950.20">
    <property type="entry name" value="CinA-like"/>
    <property type="match status" value="1"/>
</dbReference>
<evidence type="ECO:0000259" key="1">
    <source>
        <dbReference type="Pfam" id="PF02464"/>
    </source>
</evidence>
<evidence type="ECO:0000313" key="2">
    <source>
        <dbReference type="EMBL" id="KRK16715.1"/>
    </source>
</evidence>
<dbReference type="InterPro" id="IPR036653">
    <property type="entry name" value="CinA-like_C"/>
</dbReference>
<reference evidence="2 3" key="1">
    <citation type="journal article" date="2015" name="Genome Announc.">
        <title>Expanding the biotechnology potential of lactobacilli through comparative genomics of 213 strains and associated genera.</title>
        <authorList>
            <person name="Sun Z."/>
            <person name="Harris H.M."/>
            <person name="McCann A."/>
            <person name="Guo C."/>
            <person name="Argimon S."/>
            <person name="Zhang W."/>
            <person name="Yang X."/>
            <person name="Jeffery I.B."/>
            <person name="Cooney J.C."/>
            <person name="Kagawa T.F."/>
            <person name="Liu W."/>
            <person name="Song Y."/>
            <person name="Salvetti E."/>
            <person name="Wrobel A."/>
            <person name="Rasinkangas P."/>
            <person name="Parkhill J."/>
            <person name="Rea M.C."/>
            <person name="O'Sullivan O."/>
            <person name="Ritari J."/>
            <person name="Douillard F.P."/>
            <person name="Paul Ross R."/>
            <person name="Yang R."/>
            <person name="Briner A.E."/>
            <person name="Felis G.E."/>
            <person name="de Vos W.M."/>
            <person name="Barrangou R."/>
            <person name="Klaenhammer T.R."/>
            <person name="Caufield P.W."/>
            <person name="Cui Y."/>
            <person name="Zhang H."/>
            <person name="O'Toole P.W."/>
        </authorList>
    </citation>
    <scope>NUCLEOTIDE SEQUENCE [LARGE SCALE GENOMIC DNA]</scope>
    <source>
        <strain evidence="2 3">DSM 20001</strain>
    </source>
</reference>
<dbReference type="RefSeq" id="WP_010008913.1">
    <property type="nucleotide sequence ID" value="NZ_AZCN01000029.1"/>
</dbReference>
<organism evidence="2 3">
    <name type="scientific">Loigolactobacillus coryniformis subsp. coryniformis KCTC 3167 = DSM 20001</name>
    <dbReference type="NCBI Taxonomy" id="913848"/>
    <lineage>
        <taxon>Bacteria</taxon>
        <taxon>Bacillati</taxon>
        <taxon>Bacillota</taxon>
        <taxon>Bacilli</taxon>
        <taxon>Lactobacillales</taxon>
        <taxon>Lactobacillaceae</taxon>
        <taxon>Loigolactobacillus</taxon>
    </lineage>
</organism>
<dbReference type="EMBL" id="AZCN01000029">
    <property type="protein sequence ID" value="KRK16715.1"/>
    <property type="molecule type" value="Genomic_DNA"/>
</dbReference>
<dbReference type="PATRIC" id="fig|913848.6.peg.1153"/>
<comment type="caution">
    <text evidence="2">The sequence shown here is derived from an EMBL/GenBank/DDBJ whole genome shotgun (WGS) entry which is preliminary data.</text>
</comment>
<dbReference type="Proteomes" id="UP000051181">
    <property type="component" value="Unassembled WGS sequence"/>
</dbReference>
<dbReference type="InterPro" id="IPR008136">
    <property type="entry name" value="CinA_C"/>
</dbReference>
<sequence>MDIPTLAKYLAKRELTLTSAESLTSGTFQSQLAATPQASQIYPGGFITYATTAKTKLLGVPTALIAEYGVVSPEVAKSMAQQARKIAGTDFALAFTGVAGPDKLEGVMVGTVCIGLASPETTLAKTYYFPSEPESVMAQSCQAGVDLLVQYLQKY</sequence>
<dbReference type="NCBIfam" id="TIGR00199">
    <property type="entry name" value="PncC_domain"/>
    <property type="match status" value="1"/>
</dbReference>
<feature type="domain" description="CinA C-terminal" evidence="1">
    <location>
        <begin position="6"/>
        <end position="152"/>
    </location>
</feature>
<dbReference type="AlphaFoldDB" id="A0A0R1F4F6"/>
<gene>
    <name evidence="2" type="ORF">FD22_GL001119</name>
</gene>
<accession>A0A0R1F4F6</accession>
<name>A0A0R1F4F6_9LACO</name>
<dbReference type="eggNOG" id="COG1546">
    <property type="taxonomic scope" value="Bacteria"/>
</dbReference>
<dbReference type="Pfam" id="PF02464">
    <property type="entry name" value="CinA"/>
    <property type="match status" value="1"/>
</dbReference>
<dbReference type="GeneID" id="65917845"/>